<name>A0A6G2D6I4_STREE</name>
<proteinExistence type="predicted"/>
<dbReference type="RefSeq" id="WP_155458779.1">
    <property type="nucleotide sequence ID" value="NZ_WNHJ01000715.1"/>
</dbReference>
<evidence type="ECO:0000313" key="1">
    <source>
        <dbReference type="EMBL" id="MTV64417.1"/>
    </source>
</evidence>
<feature type="non-terminal residue" evidence="1">
    <location>
        <position position="80"/>
    </location>
</feature>
<accession>A0A6G2D6I4</accession>
<dbReference type="EMBL" id="WNHJ01000715">
    <property type="protein sequence ID" value="MTV64417.1"/>
    <property type="molecule type" value="Genomic_DNA"/>
</dbReference>
<evidence type="ECO:0000313" key="2">
    <source>
        <dbReference type="Proteomes" id="UP000474228"/>
    </source>
</evidence>
<dbReference type="Proteomes" id="UP000474228">
    <property type="component" value="Unassembled WGS sequence"/>
</dbReference>
<reference evidence="1 2" key="1">
    <citation type="submission" date="2019-11" db="EMBL/GenBank/DDBJ databases">
        <title>Growth characteristics of pneumococcus vary with the chemical composition of the capsule and with environmental conditions.</title>
        <authorList>
            <person name="Tothpal A."/>
            <person name="Desobry K."/>
            <person name="Joshi S."/>
            <person name="Wyllie A.L."/>
            <person name="Weinberger D.M."/>
        </authorList>
    </citation>
    <scope>NUCLEOTIDE SEQUENCE [LARGE SCALE GENOMIC DNA]</scope>
    <source>
        <strain evidence="2">pnumococcus22F</strain>
    </source>
</reference>
<gene>
    <name evidence="1" type="ORF">GM539_13865</name>
</gene>
<dbReference type="AlphaFoldDB" id="A0A6G2D6I4"/>
<organism evidence="1 2">
    <name type="scientific">Streptococcus pneumoniae</name>
    <dbReference type="NCBI Taxonomy" id="1313"/>
    <lineage>
        <taxon>Bacteria</taxon>
        <taxon>Bacillati</taxon>
        <taxon>Bacillota</taxon>
        <taxon>Bacilli</taxon>
        <taxon>Lactobacillales</taxon>
        <taxon>Streptococcaceae</taxon>
        <taxon>Streptococcus</taxon>
    </lineage>
</organism>
<protein>
    <submittedName>
        <fullName evidence="1">Uncharacterized protein</fullName>
    </submittedName>
</protein>
<comment type="caution">
    <text evidence="1">The sequence shown here is derived from an EMBL/GenBank/DDBJ whole genome shotgun (WGS) entry which is preliminary data.</text>
</comment>
<sequence>MQQAKQDFINNKSISQRWATIVSSPEFREARNAAWICYSEVIAGSESHQGTMDHKANLQSQLLGARQFLGSLEMLHEEVK</sequence>